<name>A0AAJ0CN72_9HYPO</name>
<dbReference type="Proteomes" id="UP001251528">
    <property type="component" value="Unassembled WGS sequence"/>
</dbReference>
<evidence type="ECO:0000313" key="3">
    <source>
        <dbReference type="Proteomes" id="UP001251528"/>
    </source>
</evidence>
<reference evidence="2" key="1">
    <citation type="submission" date="2023-06" db="EMBL/GenBank/DDBJ databases">
        <title>Conoideocrella luteorostrata (Hypocreales: Clavicipitaceae), a potential biocontrol fungus for elongate hemlock scale in United States Christmas tree production areas.</title>
        <authorList>
            <person name="Barrett H."/>
            <person name="Lovett B."/>
            <person name="Macias A.M."/>
            <person name="Stajich J.E."/>
            <person name="Kasson M.T."/>
        </authorList>
    </citation>
    <scope>NUCLEOTIDE SEQUENCE</scope>
    <source>
        <strain evidence="2">ARSEF 14590</strain>
    </source>
</reference>
<gene>
    <name evidence="2" type="ORF">QQS21_006565</name>
</gene>
<evidence type="ECO:0000313" key="2">
    <source>
        <dbReference type="EMBL" id="KAK2595802.1"/>
    </source>
</evidence>
<dbReference type="InterPro" id="IPR000073">
    <property type="entry name" value="AB_hydrolase_1"/>
</dbReference>
<organism evidence="2 3">
    <name type="scientific">Conoideocrella luteorostrata</name>
    <dbReference type="NCBI Taxonomy" id="1105319"/>
    <lineage>
        <taxon>Eukaryota</taxon>
        <taxon>Fungi</taxon>
        <taxon>Dikarya</taxon>
        <taxon>Ascomycota</taxon>
        <taxon>Pezizomycotina</taxon>
        <taxon>Sordariomycetes</taxon>
        <taxon>Hypocreomycetidae</taxon>
        <taxon>Hypocreales</taxon>
        <taxon>Clavicipitaceae</taxon>
        <taxon>Conoideocrella</taxon>
    </lineage>
</organism>
<dbReference type="Gene3D" id="3.40.50.1820">
    <property type="entry name" value="alpha/beta hydrolase"/>
    <property type="match status" value="1"/>
</dbReference>
<dbReference type="EMBL" id="JASWJB010000123">
    <property type="protein sequence ID" value="KAK2595802.1"/>
    <property type="molecule type" value="Genomic_DNA"/>
</dbReference>
<dbReference type="InterPro" id="IPR029058">
    <property type="entry name" value="AB_hydrolase_fold"/>
</dbReference>
<comment type="caution">
    <text evidence="2">The sequence shown here is derived from an EMBL/GenBank/DDBJ whole genome shotgun (WGS) entry which is preliminary data.</text>
</comment>
<dbReference type="SUPFAM" id="SSF53474">
    <property type="entry name" value="alpha/beta-Hydrolases"/>
    <property type="match status" value="1"/>
</dbReference>
<sequence length="433" mass="48191">MATVSRVAPLEDNFPFDILSHLVPVTPFREYPNAIIDEHKGVWLSVKQYIPRHSASAASNADPVTIIAAGALGFAKEAYEPLFAEVLRSTQRSGVTIRSIWIADMFNVGESAEANRDNLGCDPAWIDHSRDLWSVISHFNQKMIKPIIGLGHSFGCNQLLCLSSWHPSLFHSFAFIEPGIDARYGRGITIPWAFQTLKQNDTYPTRQEAESSVVKLNNARTWDERVLARLKHYSVLRRSASGDWVQTTPKDQIAALVSRFNPGLIGLGPGGIKDVTHAQRELVPDSDPQAHNLGPFYRHELRLAWDMLPSMRPWVLYVNGGKSPFFGYPATREERARLTGTGVGGNGGIDLGAVKQIVIEDGEHSMVFDRNISIVADHVAGWLAAEQQRWINGPKTRRDTWLKMSGEEKRTVGSDFVAALASEMNKMKRVGKL</sequence>
<dbReference type="AlphaFoldDB" id="A0AAJ0CN72"/>
<accession>A0AAJ0CN72</accession>
<feature type="domain" description="AB hydrolase-1" evidence="1">
    <location>
        <begin position="93"/>
        <end position="244"/>
    </location>
</feature>
<proteinExistence type="predicted"/>
<keyword evidence="3" id="KW-1185">Reference proteome</keyword>
<protein>
    <recommendedName>
        <fullName evidence="1">AB hydrolase-1 domain-containing protein</fullName>
    </recommendedName>
</protein>
<evidence type="ECO:0000259" key="1">
    <source>
        <dbReference type="Pfam" id="PF00561"/>
    </source>
</evidence>
<dbReference type="Pfam" id="PF00561">
    <property type="entry name" value="Abhydrolase_1"/>
    <property type="match status" value="1"/>
</dbReference>